<keyword evidence="6" id="KW-1185">Reference proteome</keyword>
<dbReference type="InterPro" id="IPR013656">
    <property type="entry name" value="PAS_4"/>
</dbReference>
<dbReference type="Pfam" id="PF00990">
    <property type="entry name" value="GGDEF"/>
    <property type="match status" value="1"/>
</dbReference>
<reference evidence="5 6" key="1">
    <citation type="submission" date="2019-01" db="EMBL/GenBank/DDBJ databases">
        <title>Complete genome of a denitifying bacterium Halomons sp. BC-M4-5.</title>
        <authorList>
            <person name="Wang L."/>
            <person name="Shao Z."/>
        </authorList>
    </citation>
    <scope>NUCLEOTIDE SEQUENCE [LARGE SCALE GENOMIC DNA]</scope>
    <source>
        <strain evidence="5 6">BC-M4-5</strain>
    </source>
</reference>
<dbReference type="PANTHER" id="PTHR45138">
    <property type="entry name" value="REGULATORY COMPONENTS OF SENSORY TRANSDUCTION SYSTEM"/>
    <property type="match status" value="1"/>
</dbReference>
<dbReference type="Gene3D" id="3.30.70.270">
    <property type="match status" value="1"/>
</dbReference>
<feature type="domain" description="GGDEF" evidence="4">
    <location>
        <begin position="256"/>
        <end position="380"/>
    </location>
</feature>
<evidence type="ECO:0000313" key="5">
    <source>
        <dbReference type="EMBL" id="QHC49946.1"/>
    </source>
</evidence>
<dbReference type="SMART" id="SM00267">
    <property type="entry name" value="GGDEF"/>
    <property type="match status" value="1"/>
</dbReference>
<dbReference type="GO" id="GO:1902201">
    <property type="term" value="P:negative regulation of bacterial-type flagellum-dependent cell motility"/>
    <property type="evidence" value="ECO:0007669"/>
    <property type="project" value="TreeGrafter"/>
</dbReference>
<dbReference type="GO" id="GO:0006281">
    <property type="term" value="P:DNA repair"/>
    <property type="evidence" value="ECO:0007669"/>
    <property type="project" value="InterPro"/>
</dbReference>
<sequence length="380" mass="42834">MTKIMLHEEKRPPSVNAATPQTSLIFGSRMHSVTSGNKGGATQGSFTMHKTSWMTSNILNRLNANAGMLLVHNLWEYCPEHMFIVRVEGPTDFVIEAMNPTRQAMLGDEATFIGKRIEQLLPAPMCHGVIANLNRCVECGSPIRYEEKGGYIDRDGICQHGHWQTLLVPITDQEGAVTHLFGVSRDMSLLSEKMAGTYSHSQELERRVHERTAELVAANEKLTQLAIRDYLTETYNRRYLLELAELELRRAFRYEQSLCLMMLDIDHFKEINDTEGHLAGDEALRNVARTVLATVRECDLVGRYGGDEFLILMPETTAAGAKEIAERLQRTLNQTTRLTVSVGIASLTHDDRFVVDLIHRADTLLLQAKRNGRNRIECAI</sequence>
<evidence type="ECO:0000313" key="6">
    <source>
        <dbReference type="Proteomes" id="UP000464013"/>
    </source>
</evidence>
<dbReference type="InterPro" id="IPR043128">
    <property type="entry name" value="Rev_trsase/Diguanyl_cyclase"/>
</dbReference>
<name>A0A6I6SN24_9GAMM</name>
<evidence type="ECO:0000256" key="3">
    <source>
        <dbReference type="ARBA" id="ARBA00034247"/>
    </source>
</evidence>
<dbReference type="SUPFAM" id="SSF55785">
    <property type="entry name" value="PYP-like sensor domain (PAS domain)"/>
    <property type="match status" value="1"/>
</dbReference>
<dbReference type="FunFam" id="3.30.70.270:FF:000001">
    <property type="entry name" value="Diguanylate cyclase domain protein"/>
    <property type="match status" value="1"/>
</dbReference>
<dbReference type="NCBIfam" id="TIGR00254">
    <property type="entry name" value="GGDEF"/>
    <property type="match status" value="1"/>
</dbReference>
<evidence type="ECO:0000259" key="4">
    <source>
        <dbReference type="PROSITE" id="PS50887"/>
    </source>
</evidence>
<protein>
    <recommendedName>
        <fullName evidence="2">diguanylate cyclase</fullName>
        <ecNumber evidence="2">2.7.7.65</ecNumber>
    </recommendedName>
</protein>
<dbReference type="GO" id="GO:0005886">
    <property type="term" value="C:plasma membrane"/>
    <property type="evidence" value="ECO:0007669"/>
    <property type="project" value="TreeGrafter"/>
</dbReference>
<dbReference type="GO" id="GO:0052621">
    <property type="term" value="F:diguanylate cyclase activity"/>
    <property type="evidence" value="ECO:0007669"/>
    <property type="project" value="UniProtKB-EC"/>
</dbReference>
<organism evidence="5 6">
    <name type="scientific">Billgrantia tianxiuensis</name>
    <dbReference type="NCBI Taxonomy" id="2497861"/>
    <lineage>
        <taxon>Bacteria</taxon>
        <taxon>Pseudomonadati</taxon>
        <taxon>Pseudomonadota</taxon>
        <taxon>Gammaproteobacteria</taxon>
        <taxon>Oceanospirillales</taxon>
        <taxon>Halomonadaceae</taxon>
        <taxon>Billgrantia</taxon>
    </lineage>
</organism>
<dbReference type="Proteomes" id="UP000464013">
    <property type="component" value="Chromosome"/>
</dbReference>
<evidence type="ECO:0000256" key="2">
    <source>
        <dbReference type="ARBA" id="ARBA00012528"/>
    </source>
</evidence>
<dbReference type="InterPro" id="IPR050469">
    <property type="entry name" value="Diguanylate_Cyclase"/>
</dbReference>
<dbReference type="CDD" id="cd01949">
    <property type="entry name" value="GGDEF"/>
    <property type="match status" value="1"/>
</dbReference>
<dbReference type="EC" id="2.7.7.65" evidence="2"/>
<dbReference type="SUPFAM" id="SSF55073">
    <property type="entry name" value="Nucleotide cyclase"/>
    <property type="match status" value="1"/>
</dbReference>
<gene>
    <name evidence="5" type="ORF">EKK97_10455</name>
</gene>
<dbReference type="PROSITE" id="PS50887">
    <property type="entry name" value="GGDEF"/>
    <property type="match status" value="1"/>
</dbReference>
<dbReference type="Gene3D" id="3.30.450.20">
    <property type="entry name" value="PAS domain"/>
    <property type="match status" value="1"/>
</dbReference>
<accession>A0A6I6SN24</accession>
<comment type="cofactor">
    <cofactor evidence="1">
        <name>Mg(2+)</name>
        <dbReference type="ChEBI" id="CHEBI:18420"/>
    </cofactor>
</comment>
<dbReference type="EMBL" id="CP035042">
    <property type="protein sequence ID" value="QHC49946.1"/>
    <property type="molecule type" value="Genomic_DNA"/>
</dbReference>
<dbReference type="Pfam" id="PF08448">
    <property type="entry name" value="PAS_4"/>
    <property type="match status" value="1"/>
</dbReference>
<dbReference type="InterPro" id="IPR029787">
    <property type="entry name" value="Nucleotide_cyclase"/>
</dbReference>
<proteinExistence type="predicted"/>
<dbReference type="InterPro" id="IPR000160">
    <property type="entry name" value="GGDEF_dom"/>
</dbReference>
<dbReference type="PANTHER" id="PTHR45138:SF9">
    <property type="entry name" value="DIGUANYLATE CYCLASE DGCM-RELATED"/>
    <property type="match status" value="1"/>
</dbReference>
<dbReference type="AlphaFoldDB" id="A0A6I6SN24"/>
<dbReference type="InterPro" id="IPR035965">
    <property type="entry name" value="PAS-like_dom_sf"/>
</dbReference>
<dbReference type="KEGG" id="htx:EKK97_10455"/>
<dbReference type="GO" id="GO:0043709">
    <property type="term" value="P:cell adhesion involved in single-species biofilm formation"/>
    <property type="evidence" value="ECO:0007669"/>
    <property type="project" value="TreeGrafter"/>
</dbReference>
<evidence type="ECO:0000256" key="1">
    <source>
        <dbReference type="ARBA" id="ARBA00001946"/>
    </source>
</evidence>
<comment type="catalytic activity">
    <reaction evidence="3">
        <text>2 GTP = 3',3'-c-di-GMP + 2 diphosphate</text>
        <dbReference type="Rhea" id="RHEA:24898"/>
        <dbReference type="ChEBI" id="CHEBI:33019"/>
        <dbReference type="ChEBI" id="CHEBI:37565"/>
        <dbReference type="ChEBI" id="CHEBI:58805"/>
        <dbReference type="EC" id="2.7.7.65"/>
    </reaction>
</comment>